<name>A0ABD2YLJ9_9GENT</name>
<dbReference type="InterPro" id="IPR004140">
    <property type="entry name" value="Exo70"/>
</dbReference>
<evidence type="ECO:0000259" key="4">
    <source>
        <dbReference type="Pfam" id="PF03081"/>
    </source>
</evidence>
<dbReference type="PANTHER" id="PTHR12542">
    <property type="entry name" value="EXOCYST COMPLEX PROTEIN EXO70"/>
    <property type="match status" value="1"/>
</dbReference>
<feature type="domain" description="Exocyst complex subunit Exo70 C-terminal" evidence="4">
    <location>
        <begin position="172"/>
        <end position="550"/>
    </location>
</feature>
<dbReference type="Proteomes" id="UP001630127">
    <property type="component" value="Unassembled WGS sequence"/>
</dbReference>
<sequence>MGSSLSLQSLAKPVEPLTFSTSHCEISQSLPAIDQVKPSDDGTKLNNEVLVQLNRLKDEFQTILRRHTDSVKASGAIDLSSTSDTPTPGYGLKYEDYVDRKVPKSEVIDSLRSIVEKMNSWGFLNVCKGLYVNTRKPFVDTIIEQLQFEELSRGTDSKRLLREELKSKVEWWILASKLCIEMLFPRERVLSNQIFKDIIIGSTAIDEECFLEIVKDAAVKLFTFPEAVSKGHPSSDKMETILLLYDALLTILPEVNALFHSRSAETIRNHITLEIFQIGNSVKRMLTDFQTSVLHELSSVSESEGIVHPLTTYVMEYITLLVNYKKILTDLIVSNPLLGGEIIPDEKLYSLELEGKSPLAVHLIVITEVLQLNLQRKSNYYQDPSLGCLFMTNNILYIVQKMEGFKELEEMIGADYLKKLTDNMRQVVTNHHRSTCERLLDCLRDEGLYLSWCFATWISKRALRKRMEAFNSALEKLHHFRSSMTHVDLEFLEELHESSLDKLIPAYEQFLEKLCKHINSRRIRSICVRDLKRPQCSCIKYSSEDLKTLI</sequence>
<dbReference type="GO" id="GO:0006887">
    <property type="term" value="P:exocytosis"/>
    <property type="evidence" value="ECO:0007669"/>
    <property type="project" value="UniProtKB-KW"/>
</dbReference>
<dbReference type="SUPFAM" id="SSF74788">
    <property type="entry name" value="Cullin repeat-like"/>
    <property type="match status" value="1"/>
</dbReference>
<keyword evidence="2 3" id="KW-0813">Transport</keyword>
<dbReference type="InterPro" id="IPR016159">
    <property type="entry name" value="Cullin_repeat-like_dom_sf"/>
</dbReference>
<dbReference type="InterPro" id="IPR046364">
    <property type="entry name" value="Exo70_C"/>
</dbReference>
<dbReference type="PANTHER" id="PTHR12542:SF7">
    <property type="entry name" value="EXOCYST SUBUNIT EXO70 FAMILY PROTEIN"/>
    <property type="match status" value="1"/>
</dbReference>
<evidence type="ECO:0000256" key="1">
    <source>
        <dbReference type="ARBA" id="ARBA00006756"/>
    </source>
</evidence>
<reference evidence="5 6" key="1">
    <citation type="submission" date="2024-11" db="EMBL/GenBank/DDBJ databases">
        <title>A near-complete genome assembly of Cinchona calisaya.</title>
        <authorList>
            <person name="Lian D.C."/>
            <person name="Zhao X.W."/>
            <person name="Wei L."/>
        </authorList>
    </citation>
    <scope>NUCLEOTIDE SEQUENCE [LARGE SCALE GENOMIC DNA]</scope>
    <source>
        <tissue evidence="5">Nenye</tissue>
    </source>
</reference>
<evidence type="ECO:0000313" key="5">
    <source>
        <dbReference type="EMBL" id="KAL3506732.1"/>
    </source>
</evidence>
<dbReference type="Pfam" id="PF03081">
    <property type="entry name" value="Exo70_C"/>
    <property type="match status" value="1"/>
</dbReference>
<keyword evidence="6" id="KW-1185">Reference proteome</keyword>
<evidence type="ECO:0000256" key="2">
    <source>
        <dbReference type="ARBA" id="ARBA00022448"/>
    </source>
</evidence>
<comment type="caution">
    <text evidence="5">The sequence shown here is derived from an EMBL/GenBank/DDBJ whole genome shotgun (WGS) entry which is preliminary data.</text>
</comment>
<dbReference type="AlphaFoldDB" id="A0ABD2YLJ9"/>
<keyword evidence="3" id="KW-0268">Exocytosis</keyword>
<dbReference type="GO" id="GO:0015031">
    <property type="term" value="P:protein transport"/>
    <property type="evidence" value="ECO:0007669"/>
    <property type="project" value="UniProtKB-KW"/>
</dbReference>
<gene>
    <name evidence="5" type="ORF">ACH5RR_032114</name>
</gene>
<evidence type="ECO:0000256" key="3">
    <source>
        <dbReference type="RuleBase" id="RU365026"/>
    </source>
</evidence>
<comment type="similarity">
    <text evidence="1 3">Belongs to the EXO70 family.</text>
</comment>
<dbReference type="EMBL" id="JBJUIK010000013">
    <property type="protein sequence ID" value="KAL3506732.1"/>
    <property type="molecule type" value="Genomic_DNA"/>
</dbReference>
<dbReference type="Gene3D" id="1.20.1280.170">
    <property type="entry name" value="Exocyst complex component Exo70"/>
    <property type="match status" value="1"/>
</dbReference>
<accession>A0ABD2YLJ9</accession>
<keyword evidence="3" id="KW-0653">Protein transport</keyword>
<organism evidence="5 6">
    <name type="scientific">Cinchona calisaya</name>
    <dbReference type="NCBI Taxonomy" id="153742"/>
    <lineage>
        <taxon>Eukaryota</taxon>
        <taxon>Viridiplantae</taxon>
        <taxon>Streptophyta</taxon>
        <taxon>Embryophyta</taxon>
        <taxon>Tracheophyta</taxon>
        <taxon>Spermatophyta</taxon>
        <taxon>Magnoliopsida</taxon>
        <taxon>eudicotyledons</taxon>
        <taxon>Gunneridae</taxon>
        <taxon>Pentapetalae</taxon>
        <taxon>asterids</taxon>
        <taxon>lamiids</taxon>
        <taxon>Gentianales</taxon>
        <taxon>Rubiaceae</taxon>
        <taxon>Cinchonoideae</taxon>
        <taxon>Cinchoneae</taxon>
        <taxon>Cinchona</taxon>
    </lineage>
</organism>
<proteinExistence type="inferred from homology"/>
<protein>
    <recommendedName>
        <fullName evidence="3">Exocyst subunit Exo70 family protein</fullName>
    </recommendedName>
</protein>
<evidence type="ECO:0000313" key="6">
    <source>
        <dbReference type="Proteomes" id="UP001630127"/>
    </source>
</evidence>
<comment type="function">
    <text evidence="3">Component of the exocyst complex.</text>
</comment>